<protein>
    <submittedName>
        <fullName evidence="1">Uracil-DNA glycosylase</fullName>
    </submittedName>
</protein>
<dbReference type="SUPFAM" id="SSF52141">
    <property type="entry name" value="Uracil-DNA glycosylase-like"/>
    <property type="match status" value="1"/>
</dbReference>
<dbReference type="Gene3D" id="3.40.470.10">
    <property type="entry name" value="Uracil-DNA glycosylase-like domain"/>
    <property type="match status" value="1"/>
</dbReference>
<organism evidence="1 2">
    <name type="scientific">Methylocystis borbori</name>
    <dbReference type="NCBI Taxonomy" id="3118750"/>
    <lineage>
        <taxon>Bacteria</taxon>
        <taxon>Pseudomonadati</taxon>
        <taxon>Pseudomonadota</taxon>
        <taxon>Alphaproteobacteria</taxon>
        <taxon>Hyphomicrobiales</taxon>
        <taxon>Methylocystaceae</taxon>
        <taxon>Methylocystis</taxon>
    </lineage>
</organism>
<gene>
    <name evidence="1" type="ORF">V3H18_16145</name>
</gene>
<evidence type="ECO:0000313" key="2">
    <source>
        <dbReference type="Proteomes" id="UP001350748"/>
    </source>
</evidence>
<evidence type="ECO:0000313" key="1">
    <source>
        <dbReference type="EMBL" id="MEF3368066.1"/>
    </source>
</evidence>
<keyword evidence="2" id="KW-1185">Reference proteome</keyword>
<proteinExistence type="predicted"/>
<dbReference type="CDD" id="cd10035">
    <property type="entry name" value="UDG_like"/>
    <property type="match status" value="1"/>
</dbReference>
<dbReference type="InterPro" id="IPR036895">
    <property type="entry name" value="Uracil-DNA_glycosylase-like_sf"/>
</dbReference>
<accession>A0ABU7XNJ4</accession>
<dbReference type="Proteomes" id="UP001350748">
    <property type="component" value="Unassembled WGS sequence"/>
</dbReference>
<dbReference type="EMBL" id="JAZHYN010000077">
    <property type="protein sequence ID" value="MEF3368066.1"/>
    <property type="molecule type" value="Genomic_DNA"/>
</dbReference>
<name>A0ABU7XNJ4_9HYPH</name>
<reference evidence="1 2" key="1">
    <citation type="submission" date="2024-02" db="EMBL/GenBank/DDBJ databases">
        <authorList>
            <person name="Grouzdev D."/>
        </authorList>
    </citation>
    <scope>NUCLEOTIDE SEQUENCE [LARGE SCALE GENOMIC DNA]</scope>
    <source>
        <strain evidence="1 2">9N</strain>
    </source>
</reference>
<dbReference type="RefSeq" id="WP_332083106.1">
    <property type="nucleotide sequence ID" value="NZ_JAZHYN010000077.1"/>
</dbReference>
<sequence length="230" mass="25633">MQRRPRSQSEARRLARSLCRDLAAVELPDVFNPYRHNCAAHDAPHAAALRQNNLIAYLEAAIALRPETAWIGRDLGYRGGRRTGLPLTDEAHLEAFAKAFGAKGLSKATRTETCRERTAAEIWRAIGALEAPPFLWNAFPFHPHEADAPFGNRAHRRVEFDACAEILKSALRIFDFETVYALGADASAALTRIGVPHKRLRHPSFGGHAQFRRQMAQEYGEGSRNLPMNG</sequence>
<comment type="caution">
    <text evidence="1">The sequence shown here is derived from an EMBL/GenBank/DDBJ whole genome shotgun (WGS) entry which is preliminary data.</text>
</comment>